<dbReference type="GO" id="GO:0042759">
    <property type="term" value="P:long-chain fatty acid biosynthetic process"/>
    <property type="evidence" value="ECO:0000318"/>
    <property type="project" value="GO_Central"/>
</dbReference>
<evidence type="ECO:0000313" key="10">
    <source>
        <dbReference type="Ensembl" id="ENSCINP00000006462.3"/>
    </source>
</evidence>
<evidence type="ECO:0000313" key="11">
    <source>
        <dbReference type="Proteomes" id="UP000008144"/>
    </source>
</evidence>
<dbReference type="EC" id="3.5.1.23" evidence="2 7"/>
<reference evidence="10" key="4">
    <citation type="submission" date="2025-09" db="UniProtKB">
        <authorList>
            <consortium name="Ensembl"/>
        </authorList>
    </citation>
    <scope>IDENTIFICATION</scope>
</reference>
<dbReference type="GO" id="GO:0017040">
    <property type="term" value="F:N-acylsphingosine amidohydrolase activity"/>
    <property type="evidence" value="ECO:0000318"/>
    <property type="project" value="GO_Central"/>
</dbReference>
<evidence type="ECO:0000256" key="4">
    <source>
        <dbReference type="ARBA" id="ARBA00022801"/>
    </source>
</evidence>
<comment type="cofactor">
    <cofactor evidence="6">
        <name>Zn(2+)</name>
        <dbReference type="ChEBI" id="CHEBI:29105"/>
    </cofactor>
    <text evidence="6">Binds 1 zinc ion per subunit.</text>
</comment>
<organism evidence="10 11">
    <name type="scientific">Ciona intestinalis</name>
    <name type="common">Transparent sea squirt</name>
    <name type="synonym">Ascidia intestinalis</name>
    <dbReference type="NCBI Taxonomy" id="7719"/>
    <lineage>
        <taxon>Eukaryota</taxon>
        <taxon>Metazoa</taxon>
        <taxon>Chordata</taxon>
        <taxon>Tunicata</taxon>
        <taxon>Ascidiacea</taxon>
        <taxon>Phlebobranchia</taxon>
        <taxon>Cionidae</taxon>
        <taxon>Ciona</taxon>
    </lineage>
</organism>
<dbReference type="Pfam" id="PF17048">
    <property type="entry name" value="Ceramidse_alk_C"/>
    <property type="match status" value="1"/>
</dbReference>
<feature type="binding site" evidence="6">
    <location>
        <position position="101"/>
    </location>
    <ligand>
        <name>Zn(2+)</name>
        <dbReference type="ChEBI" id="CHEBI:29105"/>
    </ligand>
</feature>
<dbReference type="InParanoid" id="F6QEE6"/>
<feature type="binding site" evidence="6">
    <location>
        <position position="552"/>
    </location>
    <ligand>
        <name>Zn(2+)</name>
        <dbReference type="ChEBI" id="CHEBI:29105"/>
    </ligand>
</feature>
<reference evidence="10" key="2">
    <citation type="journal article" date="2008" name="Genome Biol.">
        <title>Improved genome assembly and evidence-based global gene model set for the chordate Ciona intestinalis: new insight into intron and operon populations.</title>
        <authorList>
            <person name="Satou Y."/>
            <person name="Mineta K."/>
            <person name="Ogasawara M."/>
            <person name="Sasakura Y."/>
            <person name="Shoguchi E."/>
            <person name="Ueno K."/>
            <person name="Yamada L."/>
            <person name="Matsumoto J."/>
            <person name="Wasserscheid J."/>
            <person name="Dewar K."/>
            <person name="Wiley G.B."/>
            <person name="Macmil S.L."/>
            <person name="Roe B.A."/>
            <person name="Zeller R.W."/>
            <person name="Hastings K.E."/>
            <person name="Lemaire P."/>
            <person name="Lindquist E."/>
            <person name="Endo T."/>
            <person name="Hotta K."/>
            <person name="Inaba K."/>
        </authorList>
    </citation>
    <scope>NUCLEOTIDE SEQUENCE [LARGE SCALE GENOMIC DNA]</scope>
    <source>
        <strain evidence="10">wild type</strain>
    </source>
</reference>
<dbReference type="GO" id="GO:0016020">
    <property type="term" value="C:membrane"/>
    <property type="evidence" value="ECO:0007669"/>
    <property type="project" value="GOC"/>
</dbReference>
<feature type="domain" description="Neutral/alkaline non-lysosomal ceramidase C-terminal" evidence="9">
    <location>
        <begin position="584"/>
        <end position="747"/>
    </location>
</feature>
<accession>F6QEE6</accession>
<keyword evidence="7" id="KW-0746">Sphingolipid metabolism</keyword>
<keyword evidence="6" id="KW-0479">Metal-binding</keyword>
<dbReference type="PANTHER" id="PTHR12670:SF1">
    <property type="entry name" value="NEUTRAL CERAMIDASE"/>
    <property type="match status" value="1"/>
</dbReference>
<dbReference type="GO" id="GO:0046872">
    <property type="term" value="F:metal ion binding"/>
    <property type="evidence" value="ECO:0007669"/>
    <property type="project" value="UniProtKB-KW"/>
</dbReference>
<keyword evidence="11" id="KW-1185">Reference proteome</keyword>
<reference evidence="10" key="3">
    <citation type="submission" date="2025-08" db="UniProtKB">
        <authorList>
            <consortium name="Ensembl"/>
        </authorList>
    </citation>
    <scope>IDENTIFICATION</scope>
</reference>
<sequence length="748" mass="82474">SPITSSNIFYIGAARTDVTGPVVQVNMMGYAHPEQVANGLHTRLYSRAFVVADKELNTRVAFVSFDGGMTSQLIKLQVVKKLQEKHGDMFSERNVVISGTHTHSGPAGFFQFLLFEITSLGHVEQSTTAFVDGITESIELANSRLELGKIRIGSGLVNEGNINRSPTSYLLNPESERARYTHDTEQEITVLGFETLSGDPVGMLSWYPVHPTSMNFTNLLINSDNKGRASTLFEKMMRKPGETLGGQETPGLSIHVFSARLYKYILNNTIEHIQSLPNISKFIQHLVETNCTKISSFFAFFESFVAAFAQANLGDVSPRTKGPICFDTGLECEPLSSTCNGRSQNCTGFGPGKDMFDSTDIIARRQLDAAKGVYENNCNLSATEVLDGPVSWVHQYVDMTSQSIKLDDGTTANTCKPGMGYSFAAGCTDGAGAFDFVQGMTRGTAFWNTIRDTLAKFICTVEPPKEYYDCHKPKPVLLPTGYMDIPYEWHPTTVDIQLLRIGQLVIAAVPGEYTTMAGRRLKEKIHMEAISQGMGENTKVVLAGLTNVYTHYITTPEEYVAQIYEAASTIFGPHTFQVYQEKFSDLVFPLVSGNKDDVDLGPSPELKQANQSRIAPLPGPDKVPAGVNFGDIIDDVNATYSTDDVVVVKFHAANPRHDMKLGSTYLEVERLVGRAWKTVYTDADWSTKFSWEEKNSIAPPVESYVTIEWDIPVDEASGTYRIVYHGDYMDVDGSITPFTGTTSEFDVA</sequence>
<dbReference type="InterPro" id="IPR031329">
    <property type="entry name" value="NEUT/ALK_ceramidase_N"/>
</dbReference>
<dbReference type="AlphaFoldDB" id="F6QEE6"/>
<evidence type="ECO:0000256" key="1">
    <source>
        <dbReference type="ARBA" id="ARBA00009835"/>
    </source>
</evidence>
<dbReference type="Gene3D" id="2.60.40.2300">
    <property type="entry name" value="Neutral/alkaline non-lysosomal ceramidase, C-terminal domain"/>
    <property type="match status" value="1"/>
</dbReference>
<reference evidence="11" key="1">
    <citation type="journal article" date="2002" name="Science">
        <title>The draft genome of Ciona intestinalis: insights into chordate and vertebrate origins.</title>
        <authorList>
            <person name="Dehal P."/>
            <person name="Satou Y."/>
            <person name="Campbell R.K."/>
            <person name="Chapman J."/>
            <person name="Degnan B."/>
            <person name="De Tomaso A."/>
            <person name="Davidson B."/>
            <person name="Di Gregorio A."/>
            <person name="Gelpke M."/>
            <person name="Goodstein D.M."/>
            <person name="Harafuji N."/>
            <person name="Hastings K.E."/>
            <person name="Ho I."/>
            <person name="Hotta K."/>
            <person name="Huang W."/>
            <person name="Kawashima T."/>
            <person name="Lemaire P."/>
            <person name="Martinez D."/>
            <person name="Meinertzhagen I.A."/>
            <person name="Necula S."/>
            <person name="Nonaka M."/>
            <person name="Putnam N."/>
            <person name="Rash S."/>
            <person name="Saiga H."/>
            <person name="Satake M."/>
            <person name="Terry A."/>
            <person name="Yamada L."/>
            <person name="Wang H.G."/>
            <person name="Awazu S."/>
            <person name="Azumi K."/>
            <person name="Boore J."/>
            <person name="Branno M."/>
            <person name="Chin-Bow S."/>
            <person name="DeSantis R."/>
            <person name="Doyle S."/>
            <person name="Francino P."/>
            <person name="Keys D.N."/>
            <person name="Haga S."/>
            <person name="Hayashi H."/>
            <person name="Hino K."/>
            <person name="Imai K.S."/>
            <person name="Inaba K."/>
            <person name="Kano S."/>
            <person name="Kobayashi K."/>
            <person name="Kobayashi M."/>
            <person name="Lee B.I."/>
            <person name="Makabe K.W."/>
            <person name="Manohar C."/>
            <person name="Matassi G."/>
            <person name="Medina M."/>
            <person name="Mochizuki Y."/>
            <person name="Mount S."/>
            <person name="Morishita T."/>
            <person name="Miura S."/>
            <person name="Nakayama A."/>
            <person name="Nishizaka S."/>
            <person name="Nomoto H."/>
            <person name="Ohta F."/>
            <person name="Oishi K."/>
            <person name="Rigoutsos I."/>
            <person name="Sano M."/>
            <person name="Sasaki A."/>
            <person name="Sasakura Y."/>
            <person name="Shoguchi E."/>
            <person name="Shin-i T."/>
            <person name="Spagnuolo A."/>
            <person name="Stainier D."/>
            <person name="Suzuki M.M."/>
            <person name="Tassy O."/>
            <person name="Takatori N."/>
            <person name="Tokuoka M."/>
            <person name="Yagi K."/>
            <person name="Yoshizaki F."/>
            <person name="Wada S."/>
            <person name="Zhang C."/>
            <person name="Hyatt P.D."/>
            <person name="Larimer F."/>
            <person name="Detter C."/>
            <person name="Doggett N."/>
            <person name="Glavina T."/>
            <person name="Hawkins T."/>
            <person name="Richardson P."/>
            <person name="Lucas S."/>
            <person name="Kohara Y."/>
            <person name="Levine M."/>
            <person name="Satoh N."/>
            <person name="Rokhsar D.S."/>
        </authorList>
    </citation>
    <scope>NUCLEOTIDE SEQUENCE [LARGE SCALE GENOMIC DNA]</scope>
</reference>
<dbReference type="Ensembl" id="ENSCINT00000006462.3">
    <property type="protein sequence ID" value="ENSCINP00000006462.3"/>
    <property type="gene ID" value="ENSCING00000003155.3"/>
</dbReference>
<dbReference type="Proteomes" id="UP000008144">
    <property type="component" value="Chromosome 12"/>
</dbReference>
<evidence type="ECO:0000256" key="5">
    <source>
        <dbReference type="PIRSR" id="PIRSR606823-1"/>
    </source>
</evidence>
<name>F6QEE6_CIOIN</name>
<feature type="binding site" evidence="6">
    <location>
        <position position="512"/>
    </location>
    <ligand>
        <name>Zn(2+)</name>
        <dbReference type="ChEBI" id="CHEBI:29105"/>
    </ligand>
</feature>
<comment type="similarity">
    <text evidence="1 7">Belongs to the neutral ceramidase family.</text>
</comment>
<dbReference type="GO" id="GO:0046514">
    <property type="term" value="P:ceramide catabolic process"/>
    <property type="evidence" value="ECO:0000318"/>
    <property type="project" value="GO_Central"/>
</dbReference>
<dbReference type="Pfam" id="PF04734">
    <property type="entry name" value="Ceramidase_alk"/>
    <property type="match status" value="1"/>
</dbReference>
<dbReference type="GO" id="GO:0046512">
    <property type="term" value="P:sphingosine biosynthetic process"/>
    <property type="evidence" value="ECO:0000318"/>
    <property type="project" value="GO_Central"/>
</dbReference>
<feature type="domain" description="Neutral/alkaline non-lysosomal ceramidase N-terminal" evidence="8">
    <location>
        <begin position="9"/>
        <end position="580"/>
    </location>
</feature>
<dbReference type="GeneTree" id="ENSGT00390000015792"/>
<feature type="active site" description="Nucleophile" evidence="5">
    <location>
        <position position="317"/>
    </location>
</feature>
<dbReference type="GO" id="GO:0005576">
    <property type="term" value="C:extracellular region"/>
    <property type="evidence" value="ECO:0000318"/>
    <property type="project" value="GO_Central"/>
</dbReference>
<dbReference type="InterPro" id="IPR038445">
    <property type="entry name" value="NCDase_C_sf"/>
</dbReference>
<keyword evidence="4 7" id="KW-0378">Hydrolase</keyword>
<keyword evidence="7" id="KW-0443">Lipid metabolism</keyword>
<dbReference type="PANTHER" id="PTHR12670">
    <property type="entry name" value="CERAMIDASE"/>
    <property type="match status" value="1"/>
</dbReference>
<dbReference type="InterPro" id="IPR006823">
    <property type="entry name" value="Ceramidase_alk"/>
</dbReference>
<dbReference type="InterPro" id="IPR031331">
    <property type="entry name" value="NEUT/ALK_ceramidase_C"/>
</dbReference>
<dbReference type="EMBL" id="EAAA01000946">
    <property type="status" value="NOT_ANNOTATED_CDS"/>
    <property type="molecule type" value="Genomic_DNA"/>
</dbReference>
<evidence type="ECO:0000256" key="2">
    <source>
        <dbReference type="ARBA" id="ARBA00011891"/>
    </source>
</evidence>
<feature type="binding site" evidence="6">
    <location>
        <position position="210"/>
    </location>
    <ligand>
        <name>Zn(2+)</name>
        <dbReference type="ChEBI" id="CHEBI:29105"/>
    </ligand>
</feature>
<dbReference type="HOGENOM" id="CLU_011300_2_0_1"/>
<evidence type="ECO:0000256" key="7">
    <source>
        <dbReference type="RuleBase" id="RU366019"/>
    </source>
</evidence>
<protein>
    <recommendedName>
        <fullName evidence="3 7">Neutral ceramidase</fullName>
        <ecNumber evidence="2 7">3.5.1.23</ecNumber>
    </recommendedName>
</protein>
<evidence type="ECO:0000256" key="3">
    <source>
        <dbReference type="ARBA" id="ARBA00019235"/>
    </source>
</evidence>
<comment type="catalytic activity">
    <reaction evidence="7">
        <text>an N-acylsphing-4-enine + H2O = sphing-4-enine + a fatty acid</text>
        <dbReference type="Rhea" id="RHEA:20856"/>
        <dbReference type="ChEBI" id="CHEBI:15377"/>
        <dbReference type="ChEBI" id="CHEBI:28868"/>
        <dbReference type="ChEBI" id="CHEBI:52639"/>
        <dbReference type="ChEBI" id="CHEBI:57756"/>
        <dbReference type="EC" id="3.5.1.23"/>
    </reaction>
</comment>
<evidence type="ECO:0000259" key="9">
    <source>
        <dbReference type="Pfam" id="PF17048"/>
    </source>
</evidence>
<evidence type="ECO:0000259" key="8">
    <source>
        <dbReference type="Pfam" id="PF04734"/>
    </source>
</evidence>
<dbReference type="STRING" id="7719.ENSCINP00000006462"/>
<keyword evidence="6" id="KW-0862">Zinc</keyword>
<dbReference type="OMA" id="EYTTMAG"/>
<proteinExistence type="inferred from homology"/>
<evidence type="ECO:0000256" key="6">
    <source>
        <dbReference type="PIRSR" id="PIRSR606823-2"/>
    </source>
</evidence>